<name>A0A1H2PKG3_9BURK</name>
<organism evidence="10 11">
    <name type="scientific">Chitinasiproducens palmae</name>
    <dbReference type="NCBI Taxonomy" id="1770053"/>
    <lineage>
        <taxon>Bacteria</taxon>
        <taxon>Pseudomonadati</taxon>
        <taxon>Pseudomonadota</taxon>
        <taxon>Betaproteobacteria</taxon>
        <taxon>Burkholderiales</taxon>
        <taxon>Burkholderiaceae</taxon>
        <taxon>Chitinasiproducens</taxon>
    </lineage>
</organism>
<keyword evidence="4 6" id="KW-0975">Bacterial flagellum</keyword>
<dbReference type="InterPro" id="IPR010930">
    <property type="entry name" value="Flg_bb/hook_C_dom"/>
</dbReference>
<keyword evidence="10" id="KW-0969">Cilium</keyword>
<evidence type="ECO:0000256" key="4">
    <source>
        <dbReference type="ARBA" id="ARBA00023143"/>
    </source>
</evidence>
<accession>A0A1H2PKG3</accession>
<evidence type="ECO:0000256" key="7">
    <source>
        <dbReference type="SAM" id="MobiDB-lite"/>
    </source>
</evidence>
<comment type="subcellular location">
    <subcellularLocation>
        <location evidence="1 6">Bacterial flagellum basal body</location>
    </subcellularLocation>
</comment>
<comment type="similarity">
    <text evidence="2">Belongs to the flagella basal body rod proteins family.</text>
</comment>
<dbReference type="NCBIfam" id="TIGR01395">
    <property type="entry name" value="FlgC"/>
    <property type="match status" value="1"/>
</dbReference>
<dbReference type="RefSeq" id="WP_091904898.1">
    <property type="nucleotide sequence ID" value="NZ_FNLO01000002.1"/>
</dbReference>
<dbReference type="STRING" id="1770053.SAMN05216551_102129"/>
<evidence type="ECO:0000256" key="5">
    <source>
        <dbReference type="ARBA" id="ARBA00025933"/>
    </source>
</evidence>
<dbReference type="PANTHER" id="PTHR30435">
    <property type="entry name" value="FLAGELLAR PROTEIN"/>
    <property type="match status" value="1"/>
</dbReference>
<comment type="subunit">
    <text evidence="5 6">The basal body constitutes a major portion of the flagellar organelle and consists of four rings (L,P,S, and M) mounted on a central rod. The rod consists of about 26 subunits of FlgG in the distal portion, and FlgB, FlgC and FlgF are thought to build up the proximal portion of the rod with about 6 subunits each.</text>
</comment>
<dbReference type="PROSITE" id="PS00588">
    <property type="entry name" value="FLAGELLA_BB_ROD"/>
    <property type="match status" value="1"/>
</dbReference>
<dbReference type="OrthoDB" id="9794148at2"/>
<sequence length="135" mass="14343">MSFRELGRIAASAMQAQTLRLNTIASNLANADSAASSEASAYRARRPVFAAAFDGPGSARVAVREVRQSDAPVRRVSQPGHPLADANGDVFYPNVDPLDEVTDMMSAAHAYTLGVDLLARGTNMQQALLRLGRGD</sequence>
<evidence type="ECO:0000313" key="11">
    <source>
        <dbReference type="Proteomes" id="UP000243719"/>
    </source>
</evidence>
<dbReference type="InterPro" id="IPR001444">
    <property type="entry name" value="Flag_bb_rod_N"/>
</dbReference>
<dbReference type="GO" id="GO:0071978">
    <property type="term" value="P:bacterial-type flagellum-dependent swarming motility"/>
    <property type="evidence" value="ECO:0007669"/>
    <property type="project" value="TreeGrafter"/>
</dbReference>
<evidence type="ECO:0000259" key="8">
    <source>
        <dbReference type="Pfam" id="PF00460"/>
    </source>
</evidence>
<dbReference type="InterPro" id="IPR006299">
    <property type="entry name" value="FlgC"/>
</dbReference>
<keyword evidence="11" id="KW-1185">Reference proteome</keyword>
<dbReference type="InterPro" id="IPR019776">
    <property type="entry name" value="Flagellar_basal_body_rod_CS"/>
</dbReference>
<evidence type="ECO:0000256" key="3">
    <source>
        <dbReference type="ARBA" id="ARBA00017941"/>
    </source>
</evidence>
<dbReference type="PANTHER" id="PTHR30435:SF2">
    <property type="entry name" value="FLAGELLAR BASAL-BODY ROD PROTEIN FLGC"/>
    <property type="match status" value="1"/>
</dbReference>
<proteinExistence type="inferred from homology"/>
<evidence type="ECO:0000259" key="9">
    <source>
        <dbReference type="Pfam" id="PF06429"/>
    </source>
</evidence>
<gene>
    <name evidence="10" type="ORF">SAMN05216551_102129</name>
</gene>
<reference evidence="11" key="1">
    <citation type="submission" date="2016-09" db="EMBL/GenBank/DDBJ databases">
        <authorList>
            <person name="Varghese N."/>
            <person name="Submissions S."/>
        </authorList>
    </citation>
    <scope>NUCLEOTIDE SEQUENCE [LARGE SCALE GENOMIC DNA]</scope>
    <source>
        <strain evidence="11">JS23</strain>
    </source>
</reference>
<evidence type="ECO:0000256" key="6">
    <source>
        <dbReference type="RuleBase" id="RU362062"/>
    </source>
</evidence>
<protein>
    <recommendedName>
        <fullName evidence="3 6">Flagellar basal-body rod protein FlgC</fullName>
    </recommendedName>
</protein>
<dbReference type="Pfam" id="PF06429">
    <property type="entry name" value="Flg_bbr_C"/>
    <property type="match status" value="1"/>
</dbReference>
<feature type="domain" description="Flagellar basal body rod protein N-terminal" evidence="8">
    <location>
        <begin position="8"/>
        <end position="32"/>
    </location>
</feature>
<dbReference type="Pfam" id="PF00460">
    <property type="entry name" value="Flg_bb_rod"/>
    <property type="match status" value="1"/>
</dbReference>
<dbReference type="Proteomes" id="UP000243719">
    <property type="component" value="Unassembled WGS sequence"/>
</dbReference>
<keyword evidence="10" id="KW-0282">Flagellum</keyword>
<evidence type="ECO:0000256" key="1">
    <source>
        <dbReference type="ARBA" id="ARBA00004117"/>
    </source>
</evidence>
<evidence type="ECO:0000256" key="2">
    <source>
        <dbReference type="ARBA" id="ARBA00009677"/>
    </source>
</evidence>
<keyword evidence="10" id="KW-0966">Cell projection</keyword>
<feature type="domain" description="Flagellar basal-body/hook protein C-terminal" evidence="9">
    <location>
        <begin position="93"/>
        <end position="131"/>
    </location>
</feature>
<feature type="region of interest" description="Disordered" evidence="7">
    <location>
        <begin position="63"/>
        <end position="87"/>
    </location>
</feature>
<evidence type="ECO:0000313" key="10">
    <source>
        <dbReference type="EMBL" id="SDV46949.1"/>
    </source>
</evidence>
<dbReference type="GO" id="GO:0030694">
    <property type="term" value="C:bacterial-type flagellum basal body, rod"/>
    <property type="evidence" value="ECO:0007669"/>
    <property type="project" value="UniProtKB-UniRule"/>
</dbReference>
<dbReference type="EMBL" id="FNLO01000002">
    <property type="protein sequence ID" value="SDV46949.1"/>
    <property type="molecule type" value="Genomic_DNA"/>
</dbReference>
<dbReference type="AlphaFoldDB" id="A0A1H2PKG3"/>